<dbReference type="SUPFAM" id="SSF103473">
    <property type="entry name" value="MFS general substrate transporter"/>
    <property type="match status" value="1"/>
</dbReference>
<feature type="transmembrane region" description="Helical" evidence="6">
    <location>
        <begin position="166"/>
        <end position="188"/>
    </location>
</feature>
<feature type="transmembrane region" description="Helical" evidence="6">
    <location>
        <begin position="12"/>
        <end position="33"/>
    </location>
</feature>
<feature type="transmembrane region" description="Helical" evidence="6">
    <location>
        <begin position="77"/>
        <end position="95"/>
    </location>
</feature>
<dbReference type="GO" id="GO:0022857">
    <property type="term" value="F:transmembrane transporter activity"/>
    <property type="evidence" value="ECO:0007669"/>
    <property type="project" value="InterPro"/>
</dbReference>
<dbReference type="InterPro" id="IPR036259">
    <property type="entry name" value="MFS_trans_sf"/>
</dbReference>
<feature type="transmembrane region" description="Helical" evidence="6">
    <location>
        <begin position="208"/>
        <end position="230"/>
    </location>
</feature>
<feature type="transmembrane region" description="Helical" evidence="6">
    <location>
        <begin position="107"/>
        <end position="127"/>
    </location>
</feature>
<dbReference type="Proteomes" id="UP000295531">
    <property type="component" value="Unassembled WGS sequence"/>
</dbReference>
<feature type="transmembrane region" description="Helical" evidence="6">
    <location>
        <begin position="53"/>
        <end position="70"/>
    </location>
</feature>
<feature type="transmembrane region" description="Helical" evidence="6">
    <location>
        <begin position="336"/>
        <end position="355"/>
    </location>
</feature>
<feature type="transmembrane region" description="Helical" evidence="6">
    <location>
        <begin position="361"/>
        <end position="379"/>
    </location>
</feature>
<dbReference type="EMBL" id="SNXI01000005">
    <property type="protein sequence ID" value="TDP38288.1"/>
    <property type="molecule type" value="Genomic_DNA"/>
</dbReference>
<keyword evidence="3 6" id="KW-0812">Transmembrane</keyword>
<dbReference type="PANTHER" id="PTHR43124">
    <property type="entry name" value="PURINE EFFLUX PUMP PBUE"/>
    <property type="match status" value="1"/>
</dbReference>
<keyword evidence="9" id="KW-1185">Reference proteome</keyword>
<gene>
    <name evidence="8" type="ORF">DEU29_105140</name>
</gene>
<dbReference type="InterPro" id="IPR011701">
    <property type="entry name" value="MFS"/>
</dbReference>
<sequence>MSYSRLQIYTAIFAMSIGTFAIGIGEFVMMGLLPNIGADFGTSSQQTGHLISLYALGVVVGAPVITLLFSRLAKKPLLIALMSLYAVSNIASAYAESFTQLQWLRFISGLPHGAYGGIVCLLAAAMVRKDQRGMAVTLVMMGLTIAILVGNPLATWFGQLLDWRVVYQGVGMTALAAAMLIVVAVPAINAGESTRTRTELTALKNKQVLLTLAIGSIGFGGMFSVLSYLAPTLLEATQVNQGWIPIALLIYGVGSFVGSLVGGWATDVNMKWAIGGALAWATVVLFIFPFSINELVTILPMVFLLGTTAALVPTLQVRLMDVAGQAQTLAASLNHAAFNIANGVGAYLGGLAIVSPLQWQGTGWVGCLLAATGLLVFFVTKHHSRKVNYAESL</sequence>
<dbReference type="GO" id="GO:0005886">
    <property type="term" value="C:plasma membrane"/>
    <property type="evidence" value="ECO:0007669"/>
    <property type="project" value="UniProtKB-SubCell"/>
</dbReference>
<protein>
    <submittedName>
        <fullName evidence="8">DHA1 family inner membrane transport protein</fullName>
    </submittedName>
</protein>
<dbReference type="CDD" id="cd17324">
    <property type="entry name" value="MFS_NepI_like"/>
    <property type="match status" value="1"/>
</dbReference>
<evidence type="ECO:0000256" key="1">
    <source>
        <dbReference type="ARBA" id="ARBA00004651"/>
    </source>
</evidence>
<reference evidence="8 9" key="1">
    <citation type="submission" date="2019-03" db="EMBL/GenBank/DDBJ databases">
        <title>Freshwater and sediment microbial communities from various areas in North America, analyzing microbe dynamics in response to fracking.</title>
        <authorList>
            <person name="Lamendella R."/>
        </authorList>
    </citation>
    <scope>NUCLEOTIDE SEQUENCE [LARGE SCALE GENOMIC DNA]</scope>
    <source>
        <strain evidence="8 9">18_TX</strain>
    </source>
</reference>
<feature type="transmembrane region" description="Helical" evidence="6">
    <location>
        <begin position="134"/>
        <end position="154"/>
    </location>
</feature>
<dbReference type="Gene3D" id="1.20.1250.20">
    <property type="entry name" value="MFS general substrate transporter like domains"/>
    <property type="match status" value="2"/>
</dbReference>
<dbReference type="OrthoDB" id="9788453at2"/>
<proteinExistence type="predicted"/>
<comment type="subcellular location">
    <subcellularLocation>
        <location evidence="1">Cell membrane</location>
        <topology evidence="1">Multi-pass membrane protein</topology>
    </subcellularLocation>
</comment>
<feature type="transmembrane region" description="Helical" evidence="6">
    <location>
        <begin position="298"/>
        <end position="315"/>
    </location>
</feature>
<keyword evidence="4 6" id="KW-1133">Transmembrane helix</keyword>
<feature type="transmembrane region" description="Helical" evidence="6">
    <location>
        <begin position="272"/>
        <end position="292"/>
    </location>
</feature>
<comment type="caution">
    <text evidence="8">The sequence shown here is derived from an EMBL/GenBank/DDBJ whole genome shotgun (WGS) entry which is preliminary data.</text>
</comment>
<evidence type="ECO:0000256" key="4">
    <source>
        <dbReference type="ARBA" id="ARBA00022989"/>
    </source>
</evidence>
<dbReference type="AlphaFoldDB" id="A0A4R6PIT3"/>
<evidence type="ECO:0000256" key="3">
    <source>
        <dbReference type="ARBA" id="ARBA00022692"/>
    </source>
</evidence>
<dbReference type="InterPro" id="IPR050189">
    <property type="entry name" value="MFS_Efflux_Transporters"/>
</dbReference>
<feature type="transmembrane region" description="Helical" evidence="6">
    <location>
        <begin position="242"/>
        <end position="265"/>
    </location>
</feature>
<feature type="domain" description="Major facilitator superfamily (MFS) profile" evidence="7">
    <location>
        <begin position="11"/>
        <end position="385"/>
    </location>
</feature>
<name>A0A4R6PIT3_9GAMM</name>
<keyword evidence="2" id="KW-1003">Cell membrane</keyword>
<keyword evidence="5 6" id="KW-0472">Membrane</keyword>
<evidence type="ECO:0000256" key="5">
    <source>
        <dbReference type="ARBA" id="ARBA00023136"/>
    </source>
</evidence>
<accession>A0A4R6PIT3</accession>
<evidence type="ECO:0000256" key="6">
    <source>
        <dbReference type="SAM" id="Phobius"/>
    </source>
</evidence>
<evidence type="ECO:0000313" key="9">
    <source>
        <dbReference type="Proteomes" id="UP000295531"/>
    </source>
</evidence>
<evidence type="ECO:0000259" key="7">
    <source>
        <dbReference type="PROSITE" id="PS50850"/>
    </source>
</evidence>
<evidence type="ECO:0000256" key="2">
    <source>
        <dbReference type="ARBA" id="ARBA00022475"/>
    </source>
</evidence>
<dbReference type="RefSeq" id="WP_133539330.1">
    <property type="nucleotide sequence ID" value="NZ_SNXI01000005.1"/>
</dbReference>
<evidence type="ECO:0000313" key="8">
    <source>
        <dbReference type="EMBL" id="TDP38288.1"/>
    </source>
</evidence>
<dbReference type="PROSITE" id="PS50850">
    <property type="entry name" value="MFS"/>
    <property type="match status" value="1"/>
</dbReference>
<organism evidence="8 9">
    <name type="scientific">Idiomarina aquatica</name>
    <dbReference type="NCBI Taxonomy" id="1327752"/>
    <lineage>
        <taxon>Bacteria</taxon>
        <taxon>Pseudomonadati</taxon>
        <taxon>Pseudomonadota</taxon>
        <taxon>Gammaproteobacteria</taxon>
        <taxon>Alteromonadales</taxon>
        <taxon>Idiomarinaceae</taxon>
        <taxon>Idiomarina</taxon>
    </lineage>
</organism>
<dbReference type="Pfam" id="PF07690">
    <property type="entry name" value="MFS_1"/>
    <property type="match status" value="1"/>
</dbReference>
<dbReference type="InterPro" id="IPR020846">
    <property type="entry name" value="MFS_dom"/>
</dbReference>
<dbReference type="PANTHER" id="PTHR43124:SF3">
    <property type="entry name" value="CHLORAMPHENICOL EFFLUX PUMP RV0191"/>
    <property type="match status" value="1"/>
</dbReference>